<dbReference type="Gene3D" id="1.20.1250.20">
    <property type="entry name" value="MFS general substrate transporter like domains"/>
    <property type="match status" value="1"/>
</dbReference>
<feature type="transmembrane region" description="Helical" evidence="6">
    <location>
        <begin position="157"/>
        <end position="178"/>
    </location>
</feature>
<comment type="caution">
    <text evidence="8">The sequence shown here is derived from an EMBL/GenBank/DDBJ whole genome shotgun (WGS) entry which is preliminary data.</text>
</comment>
<evidence type="ECO:0000256" key="5">
    <source>
        <dbReference type="ARBA" id="ARBA00023136"/>
    </source>
</evidence>
<dbReference type="PROSITE" id="PS50850">
    <property type="entry name" value="MFS"/>
    <property type="match status" value="1"/>
</dbReference>
<sequence>MKAMTAVAMAVLLSVLDYTVVNIAMPDIARDVHVSASSAIWVINAYQLANVIALLPVATLGEKFGHARMCLIGLVTFVGASLLCAISQTLPELAAARAIQGLGGACILGVNAALIRYIYPAKILGRGIALNGLIIALGVALGPSVAAAVLSFASWKWLFLINLPLGAVAMYFAVTALPKTPRTPVTFDGVSALLLAVGLGGIVTGGDNFAQGSSAAMGLGLLAIGIVSMAVLVRLQLSQRHPLLPVDLLARGGFSIAFAAGFLAFVASNFFIISMPFNLTNVLHRSPVETGLVITAWPVAIVLTAPFVGRLADRYPAAFLTSIGMVICGTGFLLLRLLPPNPSDIDIAWRIAVAGCGFSMIQPPNNKAMLMAAPKHRISGASGMISVSRLLGQTIGGMLVAITLGFALPAPTKTCLTFAALAAFTGAVLSFSRVLMKQSI</sequence>
<dbReference type="Gene3D" id="1.20.1720.10">
    <property type="entry name" value="Multidrug resistance protein D"/>
    <property type="match status" value="1"/>
</dbReference>
<reference evidence="8" key="2">
    <citation type="submission" date="2021-01" db="EMBL/GenBank/DDBJ databases">
        <authorList>
            <person name="Mieszkin S."/>
            <person name="Pouder E."/>
            <person name="Alain K."/>
        </authorList>
    </citation>
    <scope>NUCLEOTIDE SEQUENCE</scope>
    <source>
        <strain evidence="8">HW T2.11</strain>
    </source>
</reference>
<evidence type="ECO:0000256" key="6">
    <source>
        <dbReference type="SAM" id="Phobius"/>
    </source>
</evidence>
<evidence type="ECO:0000259" key="7">
    <source>
        <dbReference type="PROSITE" id="PS50850"/>
    </source>
</evidence>
<gene>
    <name evidence="8" type="ORF">ASILVAE211_02170</name>
</gene>
<dbReference type="PANTHER" id="PTHR42718">
    <property type="entry name" value="MAJOR FACILITATOR SUPERFAMILY MULTIDRUG TRANSPORTER MFSC"/>
    <property type="match status" value="1"/>
</dbReference>
<comment type="subcellular location">
    <subcellularLocation>
        <location evidence="1">Membrane</location>
        <topology evidence="1">Multi-pass membrane protein</topology>
    </subcellularLocation>
</comment>
<dbReference type="SUPFAM" id="SSF103473">
    <property type="entry name" value="MFS general substrate transporter"/>
    <property type="match status" value="1"/>
</dbReference>
<dbReference type="Proteomes" id="UP000708298">
    <property type="component" value="Unassembled WGS sequence"/>
</dbReference>
<feature type="domain" description="Major facilitator superfamily (MFS) profile" evidence="7">
    <location>
        <begin position="3"/>
        <end position="440"/>
    </location>
</feature>
<feature type="transmembrane region" description="Helical" evidence="6">
    <location>
        <begin position="185"/>
        <end position="203"/>
    </location>
</feature>
<feature type="transmembrane region" description="Helical" evidence="6">
    <location>
        <begin position="347"/>
        <end position="366"/>
    </location>
</feature>
<dbReference type="GO" id="GO:0022857">
    <property type="term" value="F:transmembrane transporter activity"/>
    <property type="evidence" value="ECO:0007669"/>
    <property type="project" value="InterPro"/>
</dbReference>
<dbReference type="CDD" id="cd17321">
    <property type="entry name" value="MFS_MMR_MDR_like"/>
    <property type="match status" value="1"/>
</dbReference>
<evidence type="ECO:0000256" key="4">
    <source>
        <dbReference type="ARBA" id="ARBA00022989"/>
    </source>
</evidence>
<evidence type="ECO:0000313" key="9">
    <source>
        <dbReference type="Proteomes" id="UP000708298"/>
    </source>
</evidence>
<feature type="transmembrane region" description="Helical" evidence="6">
    <location>
        <begin position="38"/>
        <end position="58"/>
    </location>
</feature>
<keyword evidence="3 6" id="KW-0812">Transmembrane</keyword>
<dbReference type="EMBL" id="JAESVB010000001">
    <property type="protein sequence ID" value="MCB8873973.1"/>
    <property type="molecule type" value="Genomic_DNA"/>
</dbReference>
<organism evidence="8 9">
    <name type="scientific">Acidisoma silvae</name>
    <dbReference type="NCBI Taxonomy" id="2802396"/>
    <lineage>
        <taxon>Bacteria</taxon>
        <taxon>Pseudomonadati</taxon>
        <taxon>Pseudomonadota</taxon>
        <taxon>Alphaproteobacteria</taxon>
        <taxon>Acetobacterales</taxon>
        <taxon>Acidocellaceae</taxon>
        <taxon>Acidisoma</taxon>
    </lineage>
</organism>
<feature type="transmembrane region" description="Helical" evidence="6">
    <location>
        <begin position="416"/>
        <end position="436"/>
    </location>
</feature>
<dbReference type="InterPro" id="IPR020846">
    <property type="entry name" value="MFS_dom"/>
</dbReference>
<dbReference type="AlphaFoldDB" id="A0A963YN73"/>
<feature type="transmembrane region" description="Helical" evidence="6">
    <location>
        <begin position="215"/>
        <end position="235"/>
    </location>
</feature>
<keyword evidence="4 6" id="KW-1133">Transmembrane helix</keyword>
<evidence type="ECO:0000313" key="8">
    <source>
        <dbReference type="EMBL" id="MCB8873973.1"/>
    </source>
</evidence>
<evidence type="ECO:0000256" key="1">
    <source>
        <dbReference type="ARBA" id="ARBA00004141"/>
    </source>
</evidence>
<feature type="transmembrane region" description="Helical" evidence="6">
    <location>
        <begin position="291"/>
        <end position="308"/>
    </location>
</feature>
<reference evidence="8" key="1">
    <citation type="journal article" date="2021" name="Microorganisms">
        <title>Acidisoma silvae sp. nov. and Acidisomacellulosilytica sp. nov., Two Acidophilic Bacteria Isolated from Decaying Wood, Hydrolyzing Cellulose and Producing Poly-3-hydroxybutyrate.</title>
        <authorList>
            <person name="Mieszkin S."/>
            <person name="Pouder E."/>
            <person name="Uroz S."/>
            <person name="Simon-Colin C."/>
            <person name="Alain K."/>
        </authorList>
    </citation>
    <scope>NUCLEOTIDE SEQUENCE</scope>
    <source>
        <strain evidence="8">HW T2.11</strain>
    </source>
</reference>
<accession>A0A963YN73</accession>
<keyword evidence="2" id="KW-0813">Transport</keyword>
<dbReference type="PRINTS" id="PR01036">
    <property type="entry name" value="TCRTETB"/>
</dbReference>
<dbReference type="PANTHER" id="PTHR42718:SF9">
    <property type="entry name" value="MAJOR FACILITATOR SUPERFAMILY MULTIDRUG TRANSPORTER MFSC"/>
    <property type="match status" value="1"/>
</dbReference>
<feature type="transmembrane region" description="Helical" evidence="6">
    <location>
        <begin position="387"/>
        <end position="410"/>
    </location>
</feature>
<feature type="transmembrane region" description="Helical" evidence="6">
    <location>
        <begin position="256"/>
        <end position="279"/>
    </location>
</feature>
<proteinExistence type="predicted"/>
<feature type="transmembrane region" description="Helical" evidence="6">
    <location>
        <begin position="128"/>
        <end position="151"/>
    </location>
</feature>
<evidence type="ECO:0000256" key="2">
    <source>
        <dbReference type="ARBA" id="ARBA00022448"/>
    </source>
</evidence>
<name>A0A963YN73_9PROT</name>
<dbReference type="GO" id="GO:0016020">
    <property type="term" value="C:membrane"/>
    <property type="evidence" value="ECO:0007669"/>
    <property type="project" value="UniProtKB-SubCell"/>
</dbReference>
<dbReference type="Pfam" id="PF07690">
    <property type="entry name" value="MFS_1"/>
    <property type="match status" value="1"/>
</dbReference>
<keyword evidence="9" id="KW-1185">Reference proteome</keyword>
<dbReference type="InterPro" id="IPR011701">
    <property type="entry name" value="MFS"/>
</dbReference>
<feature type="transmembrane region" description="Helical" evidence="6">
    <location>
        <begin position="315"/>
        <end position="335"/>
    </location>
</feature>
<dbReference type="InterPro" id="IPR036259">
    <property type="entry name" value="MFS_trans_sf"/>
</dbReference>
<feature type="transmembrane region" description="Helical" evidence="6">
    <location>
        <begin position="102"/>
        <end position="119"/>
    </location>
</feature>
<feature type="transmembrane region" description="Helical" evidence="6">
    <location>
        <begin position="70"/>
        <end position="90"/>
    </location>
</feature>
<protein>
    <submittedName>
        <fullName evidence="8">MFS transporter</fullName>
    </submittedName>
</protein>
<evidence type="ECO:0000256" key="3">
    <source>
        <dbReference type="ARBA" id="ARBA00022692"/>
    </source>
</evidence>
<keyword evidence="5 6" id="KW-0472">Membrane</keyword>